<evidence type="ECO:0000256" key="1">
    <source>
        <dbReference type="SAM" id="MobiDB-lite"/>
    </source>
</evidence>
<feature type="region of interest" description="Disordered" evidence="1">
    <location>
        <begin position="244"/>
        <end position="279"/>
    </location>
</feature>
<dbReference type="EMBL" id="JBHRZH010000004">
    <property type="protein sequence ID" value="MFC3759831.1"/>
    <property type="molecule type" value="Genomic_DNA"/>
</dbReference>
<dbReference type="Pfam" id="PF13349">
    <property type="entry name" value="DUF4097"/>
    <property type="match status" value="1"/>
</dbReference>
<accession>A0ABV7Y5F1</accession>
<dbReference type="InterPro" id="IPR025164">
    <property type="entry name" value="Toastrack_DUF4097"/>
</dbReference>
<evidence type="ECO:0000259" key="2">
    <source>
        <dbReference type="Pfam" id="PF13349"/>
    </source>
</evidence>
<protein>
    <submittedName>
        <fullName evidence="3">DUF4097 domain-containing protein</fullName>
    </submittedName>
</protein>
<comment type="caution">
    <text evidence="3">The sequence shown here is derived from an EMBL/GenBank/DDBJ whole genome shotgun (WGS) entry which is preliminary data.</text>
</comment>
<sequence length="279" mass="28698">MNRPAALAVVAVAGVAALAVGVGGWSSGGTRHQEQTFDQKITEVRLDTGGGDVEIAAGGVDKIEVKQSYRSFSIFKGKPKKIEVDGETLVLPDGNCGWNCSVNFTVRVPEGTKITGQTHSGTVSLTDVASVDLEVDSGDVDIANVAGAVNVRSQSGTVDVQQARGDVNIHSQSGDISADDVNGKSEFRANSGTVNADNLRGAVDAETSSGDISVNLAVPASVRAQASSGSVDLRVPEAAYKVRTDTSSGEADAQVQSDPNSSFTLDATTSSGDITIERD</sequence>
<evidence type="ECO:0000313" key="4">
    <source>
        <dbReference type="Proteomes" id="UP001595699"/>
    </source>
</evidence>
<evidence type="ECO:0000313" key="3">
    <source>
        <dbReference type="EMBL" id="MFC3759831.1"/>
    </source>
</evidence>
<organism evidence="3 4">
    <name type="scientific">Tenggerimyces flavus</name>
    <dbReference type="NCBI Taxonomy" id="1708749"/>
    <lineage>
        <taxon>Bacteria</taxon>
        <taxon>Bacillati</taxon>
        <taxon>Actinomycetota</taxon>
        <taxon>Actinomycetes</taxon>
        <taxon>Propionibacteriales</taxon>
        <taxon>Nocardioidaceae</taxon>
        <taxon>Tenggerimyces</taxon>
    </lineage>
</organism>
<dbReference type="PANTHER" id="PTHR34094">
    <property type="match status" value="1"/>
</dbReference>
<gene>
    <name evidence="3" type="ORF">ACFOUW_03210</name>
</gene>
<dbReference type="Proteomes" id="UP001595699">
    <property type="component" value="Unassembled WGS sequence"/>
</dbReference>
<name>A0ABV7Y5F1_9ACTN</name>
<feature type="domain" description="DUF4097" evidence="2">
    <location>
        <begin position="42"/>
        <end position="277"/>
    </location>
</feature>
<reference evidence="4" key="1">
    <citation type="journal article" date="2019" name="Int. J. Syst. Evol. Microbiol.">
        <title>The Global Catalogue of Microorganisms (GCM) 10K type strain sequencing project: providing services to taxonomists for standard genome sequencing and annotation.</title>
        <authorList>
            <consortium name="The Broad Institute Genomics Platform"/>
            <consortium name="The Broad Institute Genome Sequencing Center for Infectious Disease"/>
            <person name="Wu L."/>
            <person name="Ma J."/>
        </authorList>
    </citation>
    <scope>NUCLEOTIDE SEQUENCE [LARGE SCALE GENOMIC DNA]</scope>
    <source>
        <strain evidence="4">CGMCC 4.7241</strain>
    </source>
</reference>
<keyword evidence="4" id="KW-1185">Reference proteome</keyword>
<proteinExistence type="predicted"/>
<feature type="compositionally biased region" description="Polar residues" evidence="1">
    <location>
        <begin position="245"/>
        <end position="273"/>
    </location>
</feature>
<dbReference type="PANTHER" id="PTHR34094:SF1">
    <property type="entry name" value="PROTEIN FAM185A"/>
    <property type="match status" value="1"/>
</dbReference>
<dbReference type="RefSeq" id="WP_205120328.1">
    <property type="nucleotide sequence ID" value="NZ_JAFBCM010000001.1"/>
</dbReference>